<dbReference type="Gene3D" id="3.30.300.30">
    <property type="match status" value="1"/>
</dbReference>
<evidence type="ECO:0000259" key="6">
    <source>
        <dbReference type="Pfam" id="PF16177"/>
    </source>
</evidence>
<dbReference type="EMBL" id="JFHR01000056">
    <property type="protein sequence ID" value="KEQ52025.1"/>
    <property type="molecule type" value="Genomic_DNA"/>
</dbReference>
<dbReference type="Pfam" id="PF00501">
    <property type="entry name" value="AMP-binding"/>
    <property type="match status" value="1"/>
</dbReference>
<evidence type="ECO:0000259" key="5">
    <source>
        <dbReference type="Pfam" id="PF00501"/>
    </source>
</evidence>
<comment type="caution">
    <text evidence="7">The sequence shown here is derived from an EMBL/GenBank/DDBJ whole genome shotgun (WGS) entry which is preliminary data.</text>
</comment>
<dbReference type="PANTHER" id="PTHR42921">
    <property type="entry name" value="ACETOACETYL-COA SYNTHETASE"/>
    <property type="match status" value="1"/>
</dbReference>
<comment type="similarity">
    <text evidence="1">Belongs to the ATP-dependent AMP-binding enzyme family.</text>
</comment>
<reference evidence="7 8" key="1">
    <citation type="submission" date="2014-02" db="EMBL/GenBank/DDBJ databases">
        <title>Whole genome sequence of Sphingobium chlorophenolicum NBRC 16172.</title>
        <authorList>
            <person name="Gan H.M."/>
            <person name="Gan H.Y."/>
            <person name="Chew T.H."/>
            <person name="Savka M.A."/>
        </authorList>
    </citation>
    <scope>NUCLEOTIDE SEQUENCE [LARGE SCALE GENOMIC DNA]</scope>
    <source>
        <strain evidence="7 8">NBRC 16172</strain>
    </source>
</reference>
<dbReference type="PROSITE" id="PS00455">
    <property type="entry name" value="AMP_BINDING"/>
    <property type="match status" value="1"/>
</dbReference>
<sequence length="678" mass="74526">MSVEAIAASVEEGQLLWEPSRAFADAAQITHYLEWLDRTHGLSFADYDGLWRWSVSDRDAFWRSIWDYFDVRSDSGIEEVVSPGPMEGARWFAGTQVNYAEHLLRHEAVAAPGETALCHSTEIRPVAQMSWQELGGKVRILATRLRAMGVVPGDRIVSYMPNVPETVIAMMATVAIGATWSSAAPEFGVKTVVERFGQIAPRIVFAADGYTFGGRPFDRRGEVAAILSELPSVEAVVWLPYLGLPVPETELPLFPFEDMLAGPAVSREEFTYARVAPDHPLWVLFSSGTTGLPKAIVHGHQGMVAEHLKVMTLHCNLGPGKRMFFYTTTGWMMWNAVVSALITGASAVLYDGSPVHGGIDMLWRMASDTRTTLFGASPTLVQSMRKAGVRPGDLYDLSALDSVLVGGAPSTPETFQWFYENVREDLWVTSQSGGTEVCTGLVTGLPTLPVHAAEIQCRCLGIDVHAWDEDGREVIDEVGELVVTGPMPSAPLFFWGDKDGERYHESYYATYPGIWRHGDLAKFTARGGAYIYGRSDSTLNRFGVRIGTAEIYGVAEKVPGVLDSLVICCEVPGGGFYMPMFVALEPGRLLDDALKAELAARLREDASPRHVPDEIHQAPAIPYTLTGKKMELPIRRLIMGHPVEKVVSRDAMADPALLDWYLDFANRDDVAARRTQVA</sequence>
<proteinExistence type="inferred from homology"/>
<evidence type="ECO:0000256" key="4">
    <source>
        <dbReference type="ARBA" id="ARBA00022840"/>
    </source>
</evidence>
<dbReference type="AlphaFoldDB" id="A0A081RA02"/>
<dbReference type="GO" id="GO:0006629">
    <property type="term" value="P:lipid metabolic process"/>
    <property type="evidence" value="ECO:0007669"/>
    <property type="project" value="InterPro"/>
</dbReference>
<dbReference type="GO" id="GO:0030729">
    <property type="term" value="F:acetoacetate-CoA ligase activity"/>
    <property type="evidence" value="ECO:0007669"/>
    <property type="project" value="UniProtKB-EC"/>
</dbReference>
<organism evidence="7 8">
    <name type="scientific">Sphingobium chlorophenolicum</name>
    <dbReference type="NCBI Taxonomy" id="46429"/>
    <lineage>
        <taxon>Bacteria</taxon>
        <taxon>Pseudomonadati</taxon>
        <taxon>Pseudomonadota</taxon>
        <taxon>Alphaproteobacteria</taxon>
        <taxon>Sphingomonadales</taxon>
        <taxon>Sphingomonadaceae</taxon>
        <taxon>Sphingobium</taxon>
    </lineage>
</organism>
<evidence type="ECO:0000256" key="3">
    <source>
        <dbReference type="ARBA" id="ARBA00022741"/>
    </source>
</evidence>
<gene>
    <name evidence="7" type="ORF">BV95_03709</name>
</gene>
<dbReference type="InterPro" id="IPR032387">
    <property type="entry name" value="ACAS_N"/>
</dbReference>
<dbReference type="PANTHER" id="PTHR42921:SF1">
    <property type="entry name" value="ACETOACETYL-COA SYNTHETASE"/>
    <property type="match status" value="1"/>
</dbReference>
<dbReference type="InterPro" id="IPR000873">
    <property type="entry name" value="AMP-dep_synth/lig_dom"/>
</dbReference>
<dbReference type="Proteomes" id="UP000028411">
    <property type="component" value="Unassembled WGS sequence"/>
</dbReference>
<dbReference type="OrthoDB" id="9803968at2"/>
<dbReference type="InterPro" id="IPR020845">
    <property type="entry name" value="AMP-binding_CS"/>
</dbReference>
<dbReference type="PATRIC" id="fig|46429.4.peg.3696"/>
<dbReference type="NCBIfam" id="TIGR01217">
    <property type="entry name" value="ac_ac_CoA_syn"/>
    <property type="match status" value="1"/>
</dbReference>
<protein>
    <submittedName>
        <fullName evidence="7">Acetoacetyl-CoA synthase</fullName>
        <ecNumber evidence="7">6.2.1.16</ecNumber>
    </submittedName>
</protein>
<evidence type="ECO:0000256" key="2">
    <source>
        <dbReference type="ARBA" id="ARBA00022598"/>
    </source>
</evidence>
<dbReference type="EC" id="6.2.1.16" evidence="7"/>
<evidence type="ECO:0000313" key="8">
    <source>
        <dbReference type="Proteomes" id="UP000028411"/>
    </source>
</evidence>
<dbReference type="GO" id="GO:0005524">
    <property type="term" value="F:ATP binding"/>
    <property type="evidence" value="ECO:0007669"/>
    <property type="project" value="UniProtKB-KW"/>
</dbReference>
<feature type="domain" description="AMP-dependent synthetase/ligase" evidence="5">
    <location>
        <begin position="106"/>
        <end position="486"/>
    </location>
</feature>
<feature type="domain" description="Acetyl-coenzyme A synthetase N-terminal" evidence="6">
    <location>
        <begin position="47"/>
        <end position="102"/>
    </location>
</feature>
<dbReference type="eggNOG" id="COG0365">
    <property type="taxonomic scope" value="Bacteria"/>
</dbReference>
<accession>A0A081RA02</accession>
<dbReference type="Pfam" id="PF16177">
    <property type="entry name" value="ACAS_N"/>
    <property type="match status" value="1"/>
</dbReference>
<evidence type="ECO:0000313" key="7">
    <source>
        <dbReference type="EMBL" id="KEQ52025.1"/>
    </source>
</evidence>
<evidence type="ECO:0000256" key="1">
    <source>
        <dbReference type="ARBA" id="ARBA00006432"/>
    </source>
</evidence>
<dbReference type="SUPFAM" id="SSF56801">
    <property type="entry name" value="Acetyl-CoA synthetase-like"/>
    <property type="match status" value="1"/>
</dbReference>
<keyword evidence="4" id="KW-0067">ATP-binding</keyword>
<keyword evidence="2 7" id="KW-0436">Ligase</keyword>
<keyword evidence="3" id="KW-0547">Nucleotide-binding</keyword>
<name>A0A081RA02_SPHCR</name>
<dbReference type="InterPro" id="IPR042099">
    <property type="entry name" value="ANL_N_sf"/>
</dbReference>
<dbReference type="NCBIfam" id="NF002937">
    <property type="entry name" value="PRK03584.1"/>
    <property type="match status" value="1"/>
</dbReference>
<dbReference type="InterPro" id="IPR005914">
    <property type="entry name" value="Acac_CoA_synth"/>
</dbReference>
<dbReference type="RefSeq" id="WP_037455434.1">
    <property type="nucleotide sequence ID" value="NZ_JFHR01000056.1"/>
</dbReference>
<dbReference type="InterPro" id="IPR045851">
    <property type="entry name" value="AMP-bd_C_sf"/>
</dbReference>
<dbReference type="Gene3D" id="3.40.50.12780">
    <property type="entry name" value="N-terminal domain of ligase-like"/>
    <property type="match status" value="1"/>
</dbReference>